<sequence length="151" mass="16384">MLQEVASRLAVVSCGQCSPQVTAMAPWISLGPPLGTLAASLHQPHAVPREIFLGGIFPPYSVPGWPGRSRFLFLPWLNCILEIAFLVRMKQRLRFGKCHPQRPGTADSEGRRAKAVSIARGSETALRTTGPCHAPEGTLRPPLALRVWGSP</sequence>
<dbReference type="Ensembl" id="ENSFTIT00000008423.1">
    <property type="protein sequence ID" value="ENSFTIP00000008059.1"/>
    <property type="gene ID" value="ENSFTIG00000005467.1"/>
</dbReference>
<accession>A0A8C4U6Y6</accession>
<organism evidence="1 2">
    <name type="scientific">Falco tinnunculus</name>
    <name type="common">Common kestrel</name>
    <dbReference type="NCBI Taxonomy" id="100819"/>
    <lineage>
        <taxon>Eukaryota</taxon>
        <taxon>Metazoa</taxon>
        <taxon>Chordata</taxon>
        <taxon>Craniata</taxon>
        <taxon>Vertebrata</taxon>
        <taxon>Euteleostomi</taxon>
        <taxon>Archelosauria</taxon>
        <taxon>Archosauria</taxon>
        <taxon>Dinosauria</taxon>
        <taxon>Saurischia</taxon>
        <taxon>Theropoda</taxon>
        <taxon>Coelurosauria</taxon>
        <taxon>Aves</taxon>
        <taxon>Neognathae</taxon>
        <taxon>Neoaves</taxon>
        <taxon>Telluraves</taxon>
        <taxon>Australaves</taxon>
        <taxon>Falconiformes</taxon>
        <taxon>Falconidae</taxon>
        <taxon>Falco</taxon>
    </lineage>
</organism>
<proteinExistence type="predicted"/>
<protein>
    <submittedName>
        <fullName evidence="1">Uncharacterized protein</fullName>
    </submittedName>
</protein>
<evidence type="ECO:0000313" key="2">
    <source>
        <dbReference type="Proteomes" id="UP000694562"/>
    </source>
</evidence>
<dbReference type="Proteomes" id="UP000694562">
    <property type="component" value="Unplaced"/>
</dbReference>
<dbReference type="AlphaFoldDB" id="A0A8C4U6Y6"/>
<keyword evidence="2" id="KW-1185">Reference proteome</keyword>
<reference evidence="1" key="2">
    <citation type="submission" date="2025-09" db="UniProtKB">
        <authorList>
            <consortium name="Ensembl"/>
        </authorList>
    </citation>
    <scope>IDENTIFICATION</scope>
</reference>
<evidence type="ECO:0000313" key="1">
    <source>
        <dbReference type="Ensembl" id="ENSFTIP00000008059.1"/>
    </source>
</evidence>
<reference evidence="1" key="1">
    <citation type="submission" date="2025-08" db="UniProtKB">
        <authorList>
            <consortium name="Ensembl"/>
        </authorList>
    </citation>
    <scope>IDENTIFICATION</scope>
</reference>
<name>A0A8C4U6Y6_FALTI</name>